<evidence type="ECO:0000313" key="3">
    <source>
        <dbReference type="Proteomes" id="UP000054937"/>
    </source>
</evidence>
<proteinExistence type="predicted"/>
<evidence type="ECO:0000256" key="1">
    <source>
        <dbReference type="SAM" id="MobiDB-lite"/>
    </source>
</evidence>
<comment type="caution">
    <text evidence="2">The sequence shown here is derived from an EMBL/GenBank/DDBJ whole genome shotgun (WGS) entry which is preliminary data.</text>
</comment>
<feature type="compositionally biased region" description="Basic and acidic residues" evidence="1">
    <location>
        <begin position="144"/>
        <end position="177"/>
    </location>
</feature>
<name>A0A0V0R9L2_PSEPJ</name>
<accession>A0A0V0R9L2</accession>
<keyword evidence="3" id="KW-1185">Reference proteome</keyword>
<dbReference type="AlphaFoldDB" id="A0A0V0R9L2"/>
<gene>
    <name evidence="2" type="ORF">PPERSA_05181</name>
</gene>
<dbReference type="EMBL" id="LDAU01000007">
    <property type="protein sequence ID" value="KRX11072.1"/>
    <property type="molecule type" value="Genomic_DNA"/>
</dbReference>
<dbReference type="Proteomes" id="UP000054937">
    <property type="component" value="Unassembled WGS sequence"/>
</dbReference>
<protein>
    <submittedName>
        <fullName evidence="2">Uncharacterized protein</fullName>
    </submittedName>
</protein>
<dbReference type="InParanoid" id="A0A0V0R9L2"/>
<feature type="region of interest" description="Disordered" evidence="1">
    <location>
        <begin position="144"/>
        <end position="200"/>
    </location>
</feature>
<organism evidence="2 3">
    <name type="scientific">Pseudocohnilembus persalinus</name>
    <name type="common">Ciliate</name>
    <dbReference type="NCBI Taxonomy" id="266149"/>
    <lineage>
        <taxon>Eukaryota</taxon>
        <taxon>Sar</taxon>
        <taxon>Alveolata</taxon>
        <taxon>Ciliophora</taxon>
        <taxon>Intramacronucleata</taxon>
        <taxon>Oligohymenophorea</taxon>
        <taxon>Scuticociliatia</taxon>
        <taxon>Philasterida</taxon>
        <taxon>Pseudocohnilembidae</taxon>
        <taxon>Pseudocohnilembus</taxon>
    </lineage>
</organism>
<evidence type="ECO:0000313" key="2">
    <source>
        <dbReference type="EMBL" id="KRX11072.1"/>
    </source>
</evidence>
<sequence length="200" mass="24136">MFNLQDKDENYYLQTAKFKQNTLNVEDNLDQKINNNKQLQQIDTLITDKDDKKIEQSQGQKFNKNQTNFTQQDIGKTMSMIQKMKQQLAREQELLKIQQRNIQDMYSIQKQSNSFIQIDQQQEKNFTNIKRNLFNEEAFKNQFKEAKKDQQKNDDNKQQNEDKKNDIYESQDLRLEDLNDNDLNNNRNKQNQKKNENQID</sequence>
<reference evidence="2 3" key="1">
    <citation type="journal article" date="2015" name="Sci. Rep.">
        <title>Genome of the facultative scuticociliatosis pathogen Pseudocohnilembus persalinus provides insight into its virulence through horizontal gene transfer.</title>
        <authorList>
            <person name="Xiong J."/>
            <person name="Wang G."/>
            <person name="Cheng J."/>
            <person name="Tian M."/>
            <person name="Pan X."/>
            <person name="Warren A."/>
            <person name="Jiang C."/>
            <person name="Yuan D."/>
            <person name="Miao W."/>
        </authorList>
    </citation>
    <scope>NUCLEOTIDE SEQUENCE [LARGE SCALE GENOMIC DNA]</scope>
    <source>
        <strain evidence="2">36N120E</strain>
    </source>
</reference>